<feature type="region of interest" description="Disordered" evidence="1">
    <location>
        <begin position="1"/>
        <end position="54"/>
    </location>
</feature>
<evidence type="ECO:0000256" key="1">
    <source>
        <dbReference type="SAM" id="MobiDB-lite"/>
    </source>
</evidence>
<reference evidence="3" key="1">
    <citation type="submission" date="2019-12" db="EMBL/GenBank/DDBJ databases">
        <title>High-Quality draft genome sequences of three cyanobacteria isolated from the limestone walls of the Old Cathedral of Coimbra.</title>
        <authorList>
            <person name="Tiago I."/>
            <person name="Soares F."/>
            <person name="Portugal A."/>
        </authorList>
    </citation>
    <scope>NUCLEOTIDE SEQUENCE</scope>
    <source>
        <strain evidence="3">A</strain>
    </source>
</reference>
<dbReference type="Proteomes" id="UP000646053">
    <property type="component" value="Unassembled WGS sequence"/>
</dbReference>
<dbReference type="EMBL" id="WVIE01000004">
    <property type="protein sequence ID" value="NDJ16500.1"/>
    <property type="molecule type" value="Genomic_DNA"/>
</dbReference>
<feature type="transmembrane region" description="Helical" evidence="2">
    <location>
        <begin position="80"/>
        <end position="101"/>
    </location>
</feature>
<gene>
    <name evidence="3" type="ORF">GS601_04205</name>
</gene>
<keyword evidence="2" id="KW-0812">Transmembrane</keyword>
<dbReference type="AlphaFoldDB" id="A0A8J7Z6R2"/>
<keyword evidence="2" id="KW-1133">Transmembrane helix</keyword>
<keyword evidence="4" id="KW-1185">Reference proteome</keyword>
<comment type="caution">
    <text evidence="3">The sequence shown here is derived from an EMBL/GenBank/DDBJ whole genome shotgun (WGS) entry which is preliminary data.</text>
</comment>
<proteinExistence type="predicted"/>
<evidence type="ECO:0000256" key="2">
    <source>
        <dbReference type="SAM" id="Phobius"/>
    </source>
</evidence>
<accession>A0A8J7Z6R2</accession>
<evidence type="ECO:0000313" key="4">
    <source>
        <dbReference type="Proteomes" id="UP000646053"/>
    </source>
</evidence>
<evidence type="ECO:0000313" key="3">
    <source>
        <dbReference type="EMBL" id="NDJ16500.1"/>
    </source>
</evidence>
<feature type="compositionally biased region" description="Polar residues" evidence="1">
    <location>
        <begin position="527"/>
        <end position="550"/>
    </location>
</feature>
<feature type="region of interest" description="Disordered" evidence="1">
    <location>
        <begin position="518"/>
        <end position="550"/>
    </location>
</feature>
<dbReference type="RefSeq" id="WP_162422028.1">
    <property type="nucleotide sequence ID" value="NZ_WVIE01000004.1"/>
</dbReference>
<name>A0A8J7Z6R2_9CYAN</name>
<keyword evidence="2" id="KW-0472">Membrane</keyword>
<protein>
    <submittedName>
        <fullName evidence="3">Chromosome segregation ATPase</fullName>
    </submittedName>
</protein>
<feature type="compositionally biased region" description="Basic and acidic residues" evidence="1">
    <location>
        <begin position="1"/>
        <end position="20"/>
    </location>
</feature>
<sequence length="644" mass="70793">MTRNRGIRDRREAKSSERRSSSQKRSRQNVRSAGMTLSQPPSDSEPPGQPELGMKLTHLGNRFATASDTARKWLTSDWRIPVAISLALTGGLTTLSMAFLLKLPAVPNCPSVFWPLASGSLRLHCAQLAAGKRTTNDLLEAIKLLGTLSADHPLYDEATRMVELWSKDILDLGEEAFNAGKLDEAIGIAKKVPQQSVVKAEVEGRIKRWQGIWSKAEEIYQGAEDALRKENWRQASTNASRLLSIDNRFWQTTKYQELAEKISITRDDISKLAKAKDLLDQGGLKNLQEAVKLASEVQDQSYVYQAAQGVLAKTGQKLFDLAEATLNQRDLNGALESIRQIPAAANLQNEVEDFEKLAIAQSRTWSGNDADFDSAIASAQSIGADRPLYAKARQLVERWQLEKADLAQLNRARQLAQSGRPEDIQAAIANAAQIPSSNPRSAEAQKLVSQLTADFQTKQDRPILDQAEQLASAGDLASLQSAIVQIDRIGAGRALFTEAEDRRQQWQRQIRQIEAQERALAAPPSPTTDATGSLFQNPQSTQSQEIQADQQTLETARSAANGGTIDDYANAIRLADGVPETSAVRGQAQQFMDQLSQQMYLAARSQSDFDMLGAIASAEKIPPRTDAYAQAQQLIRSLRRSLGQ</sequence>
<organism evidence="3 4">
    <name type="scientific">Myxacorys almedinensis A</name>
    <dbReference type="NCBI Taxonomy" id="2690445"/>
    <lineage>
        <taxon>Bacteria</taxon>
        <taxon>Bacillati</taxon>
        <taxon>Cyanobacteriota</taxon>
        <taxon>Cyanophyceae</taxon>
        <taxon>Leptolyngbyales</taxon>
        <taxon>Leptolyngbyaceae</taxon>
        <taxon>Myxacorys</taxon>
        <taxon>Myxacorys almedinensis</taxon>
    </lineage>
</organism>